<dbReference type="eggNOG" id="COG0564">
    <property type="taxonomic scope" value="Bacteria"/>
</dbReference>
<comment type="catalytic activity">
    <reaction evidence="1">
        <text>a uridine in RNA = a pseudouridine in RNA</text>
        <dbReference type="Rhea" id="RHEA:48348"/>
        <dbReference type="Rhea" id="RHEA-COMP:12068"/>
        <dbReference type="Rhea" id="RHEA-COMP:12069"/>
        <dbReference type="ChEBI" id="CHEBI:65314"/>
        <dbReference type="ChEBI" id="CHEBI:65315"/>
    </reaction>
</comment>
<evidence type="ECO:0000256" key="2">
    <source>
        <dbReference type="ARBA" id="ARBA00031870"/>
    </source>
</evidence>
<protein>
    <recommendedName>
        <fullName evidence="2">RNA pseudouridylate synthase</fullName>
    </recommendedName>
    <alternativeName>
        <fullName evidence="3">RNA-uridine isomerase</fullName>
    </alternativeName>
</protein>
<dbReference type="GO" id="GO:0000455">
    <property type="term" value="P:enzyme-directed rRNA pseudouridine synthesis"/>
    <property type="evidence" value="ECO:0007669"/>
    <property type="project" value="TreeGrafter"/>
</dbReference>
<reference evidence="5 6" key="1">
    <citation type="submission" date="2009-01" db="EMBL/GenBank/DDBJ databases">
        <authorList>
            <person name="Qin X."/>
            <person name="Bachman B."/>
            <person name="Battles P."/>
            <person name="Bell A."/>
            <person name="Bess C."/>
            <person name="Bickham C."/>
            <person name="Chaboub L."/>
            <person name="Chen D."/>
            <person name="Coyle M."/>
            <person name="Deiros D.R."/>
            <person name="Dinh H."/>
            <person name="Forbes L."/>
            <person name="Fowler G."/>
            <person name="Francisco L."/>
            <person name="Fu Q."/>
            <person name="Gubbala S."/>
            <person name="Hale W."/>
            <person name="Han Y."/>
            <person name="Hemphill L."/>
            <person name="Highlander S.K."/>
            <person name="Hirani K."/>
            <person name="Hogues M."/>
            <person name="Jackson L."/>
            <person name="Jakkamsetti A."/>
            <person name="Javaid M."/>
            <person name="Jiang H."/>
            <person name="Korchina V."/>
            <person name="Kovar C."/>
            <person name="Lara F."/>
            <person name="Lee S."/>
            <person name="Mata R."/>
            <person name="Mathew T."/>
            <person name="Moen C."/>
            <person name="Morales K."/>
            <person name="Munidasa M."/>
            <person name="Nazareth L."/>
            <person name="Ngo R."/>
            <person name="Nguyen L."/>
            <person name="Okwuonu G."/>
            <person name="Ongeri F."/>
            <person name="Patil S."/>
            <person name="Petrosino J."/>
            <person name="Pham C."/>
            <person name="Pham P."/>
            <person name="Pu L.-L."/>
            <person name="Puazo M."/>
            <person name="Raj R."/>
            <person name="Reid J."/>
            <person name="Rouhana J."/>
            <person name="Saada N."/>
            <person name="Shang Y."/>
            <person name="Simmons D."/>
            <person name="Thornton R."/>
            <person name="Warren J."/>
            <person name="Weissenberger G."/>
            <person name="Zhang J."/>
            <person name="Zhang L."/>
            <person name="Zhou C."/>
            <person name="Zhu D."/>
            <person name="Muzny D."/>
            <person name="Worley K."/>
            <person name="Gibbs R."/>
        </authorList>
    </citation>
    <scope>NUCLEOTIDE SEQUENCE [LARGE SCALE GENOMIC DNA]</scope>
    <source>
        <strain evidence="5 6">DSM 15436</strain>
    </source>
</reference>
<accession>C0W298</accession>
<sequence>MSFVPPKQKLIWQPLLPYVRWKQGGVMQEKSRQKIRPPKLPARDGLHPVRLGKRINSKEARALKGSLGDWIIKNVPTIDPEELRKYFEIGEVVDWWGNPQTWDTPATALENPIYIYRPATDEIAEHIHIPIVHRGNGWLVINKPKDIASTPRGSYIVRTATIALRRQEGNADLTPAHRLDRATSGLLLFTERPELRGMYQDLFQNRQVTKTYRATAKAIDFNYIKSSALVKITVDPEEQPGWVKIESRIEKRPGDPGAQHAFGKINAVTYLRPVKTVTIEGQQFVEYEVQPQTGKTHQIRLHFASLGAPLVGDPLYGGFNAAPFGLEKVPAGYQELHLEACRLEFKDPQTQEMVKIEL</sequence>
<dbReference type="PROSITE" id="PS01129">
    <property type="entry name" value="PSI_RLU"/>
    <property type="match status" value="1"/>
</dbReference>
<name>C0W298_9ACTO</name>
<keyword evidence="6" id="KW-1185">Reference proteome</keyword>
<dbReference type="STRING" id="525245.HMPREF0044_1442"/>
<evidence type="ECO:0000313" key="6">
    <source>
        <dbReference type="Proteomes" id="UP000010301"/>
    </source>
</evidence>
<dbReference type="PANTHER" id="PTHR21600:SF84">
    <property type="entry name" value="PSEUDOURIDINE SYNTHASE RSUA_RLUA-LIKE DOMAIN-CONTAINING PROTEIN"/>
    <property type="match status" value="1"/>
</dbReference>
<dbReference type="Gene3D" id="3.30.2350.10">
    <property type="entry name" value="Pseudouridine synthase"/>
    <property type="match status" value="1"/>
</dbReference>
<keyword evidence="5" id="KW-0413">Isomerase</keyword>
<gene>
    <name evidence="5" type="ORF">HMPREF0044_1442</name>
</gene>
<evidence type="ECO:0000256" key="1">
    <source>
        <dbReference type="ARBA" id="ARBA00000073"/>
    </source>
</evidence>
<dbReference type="GO" id="GO:0003723">
    <property type="term" value="F:RNA binding"/>
    <property type="evidence" value="ECO:0007669"/>
    <property type="project" value="InterPro"/>
</dbReference>
<dbReference type="InterPro" id="IPR006224">
    <property type="entry name" value="PsdUridine_synth_RluA-like_CS"/>
</dbReference>
<dbReference type="EMBL" id="ACFG01000037">
    <property type="protein sequence ID" value="EEH63203.1"/>
    <property type="molecule type" value="Genomic_DNA"/>
</dbReference>
<evidence type="ECO:0000256" key="3">
    <source>
        <dbReference type="ARBA" id="ARBA00033164"/>
    </source>
</evidence>
<dbReference type="GO" id="GO:0009982">
    <property type="term" value="F:pseudouridine synthase activity"/>
    <property type="evidence" value="ECO:0007669"/>
    <property type="project" value="InterPro"/>
</dbReference>
<dbReference type="SUPFAM" id="SSF55120">
    <property type="entry name" value="Pseudouridine synthase"/>
    <property type="match status" value="1"/>
</dbReference>
<dbReference type="PANTHER" id="PTHR21600">
    <property type="entry name" value="MITOCHONDRIAL RNA PSEUDOURIDINE SYNTHASE"/>
    <property type="match status" value="1"/>
</dbReference>
<dbReference type="InterPro" id="IPR020103">
    <property type="entry name" value="PsdUridine_synth_cat_dom_sf"/>
</dbReference>
<feature type="domain" description="Pseudouridine synthase RsuA/RluA-like" evidence="4">
    <location>
        <begin position="138"/>
        <end position="305"/>
    </location>
</feature>
<dbReference type="InterPro" id="IPR050188">
    <property type="entry name" value="RluA_PseudoU_synthase"/>
</dbReference>
<dbReference type="Proteomes" id="UP000010301">
    <property type="component" value="Unassembled WGS sequence"/>
</dbReference>
<comment type="caution">
    <text evidence="5">The sequence shown here is derived from an EMBL/GenBank/DDBJ whole genome shotgun (WGS) entry which is preliminary data.</text>
</comment>
<dbReference type="Pfam" id="PF00849">
    <property type="entry name" value="PseudoU_synth_2"/>
    <property type="match status" value="1"/>
</dbReference>
<dbReference type="AlphaFoldDB" id="C0W298"/>
<dbReference type="HOGENOM" id="CLU_016902_0_0_11"/>
<proteinExistence type="predicted"/>
<evidence type="ECO:0000259" key="4">
    <source>
        <dbReference type="Pfam" id="PF00849"/>
    </source>
</evidence>
<dbReference type="GO" id="GO:0140098">
    <property type="term" value="F:catalytic activity, acting on RNA"/>
    <property type="evidence" value="ECO:0007669"/>
    <property type="project" value="UniProtKB-ARBA"/>
</dbReference>
<dbReference type="InterPro" id="IPR006145">
    <property type="entry name" value="PsdUridine_synth_RsuA/RluA"/>
</dbReference>
<evidence type="ECO:0000313" key="5">
    <source>
        <dbReference type="EMBL" id="EEH63203.1"/>
    </source>
</evidence>
<organism evidence="5 6">
    <name type="scientific">Gleimia coleocanis DSM 15436</name>
    <dbReference type="NCBI Taxonomy" id="525245"/>
    <lineage>
        <taxon>Bacteria</taxon>
        <taxon>Bacillati</taxon>
        <taxon>Actinomycetota</taxon>
        <taxon>Actinomycetes</taxon>
        <taxon>Actinomycetales</taxon>
        <taxon>Actinomycetaceae</taxon>
        <taxon>Gleimia</taxon>
    </lineage>
</organism>